<evidence type="ECO:0000256" key="7">
    <source>
        <dbReference type="ARBA" id="ARBA00023049"/>
    </source>
</evidence>
<keyword evidence="11" id="KW-1185">Reference proteome</keyword>
<evidence type="ECO:0000256" key="6">
    <source>
        <dbReference type="ARBA" id="ARBA00022833"/>
    </source>
</evidence>
<evidence type="ECO:0000256" key="5">
    <source>
        <dbReference type="ARBA" id="ARBA00022807"/>
    </source>
</evidence>
<evidence type="ECO:0000313" key="11">
    <source>
        <dbReference type="Proteomes" id="UP000307356"/>
    </source>
</evidence>
<name>A0A482N5X7_9CAUD</name>
<dbReference type="GO" id="GO:0008270">
    <property type="term" value="F:zinc ion binding"/>
    <property type="evidence" value="ECO:0007669"/>
    <property type="project" value="TreeGrafter"/>
</dbReference>
<dbReference type="GO" id="GO:0008234">
    <property type="term" value="F:cysteine-type peptidase activity"/>
    <property type="evidence" value="ECO:0007669"/>
    <property type="project" value="UniProtKB-KW"/>
</dbReference>
<dbReference type="Pfam" id="PF00877">
    <property type="entry name" value="NLPC_P60"/>
    <property type="match status" value="1"/>
</dbReference>
<dbReference type="Gene3D" id="3.40.140.10">
    <property type="entry name" value="Cytidine Deaminase, domain 2"/>
    <property type="match status" value="1"/>
</dbReference>
<dbReference type="InterPro" id="IPR037518">
    <property type="entry name" value="MPN"/>
</dbReference>
<dbReference type="InterPro" id="IPR038765">
    <property type="entry name" value="Papain-like_cys_pep_sf"/>
</dbReference>
<proteinExistence type="inferred from homology"/>
<dbReference type="PROSITE" id="PS50249">
    <property type="entry name" value="MPN"/>
    <property type="match status" value="1"/>
</dbReference>
<dbReference type="InterPro" id="IPR028090">
    <property type="entry name" value="JAB_dom_prok"/>
</dbReference>
<keyword evidence="5" id="KW-0788">Thiol protease</keyword>
<keyword evidence="7" id="KW-0482">Metalloprotease</keyword>
<comment type="similarity">
    <text evidence="1">Belongs to the peptidase C40 family.</text>
</comment>
<evidence type="ECO:0000256" key="3">
    <source>
        <dbReference type="ARBA" id="ARBA00022723"/>
    </source>
</evidence>
<accession>A0A482N5X7</accession>
<feature type="domain" description="MPN" evidence="8">
    <location>
        <begin position="20"/>
        <end position="156"/>
    </location>
</feature>
<dbReference type="Gene3D" id="3.90.1720.10">
    <property type="entry name" value="endopeptidase domain like (from Nostoc punctiforme)"/>
    <property type="match status" value="1"/>
</dbReference>
<reference evidence="10 11" key="1">
    <citation type="submission" date="2019-01" db="EMBL/GenBank/DDBJ databases">
        <title>Still something new to discover - new insights into E. coli phage diversity and taxonomy.</title>
        <authorList>
            <person name="Korf I.H.E."/>
            <person name="Adriaennsens E."/>
            <person name="Dreiseikelmann B."/>
            <person name="Kropinski A."/>
            <person name="Nimtz M."/>
            <person name="Meier-Kolthoff J.P."/>
            <person name="Rohde M."/>
            <person name="van Raaij M."/>
            <person name="Wittmann J."/>
        </authorList>
    </citation>
    <scope>NUCLEOTIDE SEQUENCE [LARGE SCALE GENOMIC DNA]</scope>
</reference>
<dbReference type="EMBL" id="MK373793">
    <property type="protein sequence ID" value="QBQ80869.1"/>
    <property type="molecule type" value="Genomic_DNA"/>
</dbReference>
<dbReference type="InterPro" id="IPR000064">
    <property type="entry name" value="NLP_P60_dom"/>
</dbReference>
<evidence type="ECO:0000256" key="4">
    <source>
        <dbReference type="ARBA" id="ARBA00022801"/>
    </source>
</evidence>
<dbReference type="Proteomes" id="UP000307356">
    <property type="component" value="Segment"/>
</dbReference>
<keyword evidence="6" id="KW-0862">Zinc</keyword>
<dbReference type="GO" id="GO:0001897">
    <property type="term" value="P:symbiont-mediated cytolysis of host cell"/>
    <property type="evidence" value="ECO:0007669"/>
    <property type="project" value="UniProtKB-ARBA"/>
</dbReference>
<keyword evidence="4" id="KW-0378">Hydrolase</keyword>
<protein>
    <submittedName>
        <fullName evidence="10">Uncharacterized protein</fullName>
    </submittedName>
</protein>
<dbReference type="GO" id="GO:0006508">
    <property type="term" value="P:proteolysis"/>
    <property type="evidence" value="ECO:0007669"/>
    <property type="project" value="UniProtKB-KW"/>
</dbReference>
<sequence length="272" mass="31411">MVVRQQVFKLKPIRAKEDLSMLTPKVKLQIFQHAKEVYPHECCGVVTQKGRAQKYHRITNTSKDPENEFVLDSNEYSDIAFGLSDNESIVYVVHSHTGDGATTRPSPADICSCNECEIPYVIVSIPEGDMRTLEPSTMPLIGRPWGLGSFDCWELVMAFHKKYGVKLNDYRVNYPWWEKKYGENIYDDNWIKEGFELVKTSDIPVGSMIMMQAQSDVTNHAGIYIGNNRFIHHLYGKMSSVDIYSDYWRERTVRIVRHKDLPEDVSYDPETD</sequence>
<evidence type="ECO:0000313" key="10">
    <source>
        <dbReference type="EMBL" id="QBQ80869.1"/>
    </source>
</evidence>
<keyword evidence="2" id="KW-0645">Protease</keyword>
<dbReference type="Pfam" id="PF14464">
    <property type="entry name" value="Prok-JAB"/>
    <property type="match status" value="1"/>
</dbReference>
<evidence type="ECO:0000259" key="8">
    <source>
        <dbReference type="PROSITE" id="PS50249"/>
    </source>
</evidence>
<dbReference type="InterPro" id="IPR051929">
    <property type="entry name" value="VirAsm_ModProt"/>
</dbReference>
<dbReference type="PANTHER" id="PTHR34858:SF1">
    <property type="entry name" value="CYSO-CYSTEINE PEPTIDASE"/>
    <property type="match status" value="1"/>
</dbReference>
<evidence type="ECO:0000259" key="9">
    <source>
        <dbReference type="PROSITE" id="PS51935"/>
    </source>
</evidence>
<dbReference type="GO" id="GO:0008235">
    <property type="term" value="F:metalloexopeptidase activity"/>
    <property type="evidence" value="ECO:0007669"/>
    <property type="project" value="TreeGrafter"/>
</dbReference>
<evidence type="ECO:0000256" key="2">
    <source>
        <dbReference type="ARBA" id="ARBA00022670"/>
    </source>
</evidence>
<keyword evidence="3" id="KW-0479">Metal-binding</keyword>
<gene>
    <name evidence="10" type="ORF">MM01_00034</name>
</gene>
<dbReference type="CDD" id="cd08073">
    <property type="entry name" value="MPN_NLPC_P60"/>
    <property type="match status" value="1"/>
</dbReference>
<dbReference type="SUPFAM" id="SSF102712">
    <property type="entry name" value="JAB1/MPN domain"/>
    <property type="match status" value="1"/>
</dbReference>
<dbReference type="PROSITE" id="PS51935">
    <property type="entry name" value="NLPC_P60"/>
    <property type="match status" value="1"/>
</dbReference>
<dbReference type="SUPFAM" id="SSF54001">
    <property type="entry name" value="Cysteine proteinases"/>
    <property type="match status" value="1"/>
</dbReference>
<organism evidence="10 11">
    <name type="scientific">Escherichia phage vB_EcoS_MM01</name>
    <dbReference type="NCBI Taxonomy" id="2508188"/>
    <lineage>
        <taxon>Viruses</taxon>
        <taxon>Duplodnaviria</taxon>
        <taxon>Heunggongvirae</taxon>
        <taxon>Uroviricota</taxon>
        <taxon>Caudoviricetes</taxon>
        <taxon>Drexlerviridae</taxon>
        <taxon>Braunvirinae</taxon>
        <taxon>Inhoffenstrassevirus</taxon>
        <taxon>Inhoffenstrassevirus MM01</taxon>
    </lineage>
</organism>
<feature type="domain" description="NlpC/P60" evidence="9">
    <location>
        <begin position="118"/>
        <end position="259"/>
    </location>
</feature>
<dbReference type="PANTHER" id="PTHR34858">
    <property type="entry name" value="CYSO-CYSTEINE PEPTIDASE"/>
    <property type="match status" value="1"/>
</dbReference>
<evidence type="ECO:0000256" key="1">
    <source>
        <dbReference type="ARBA" id="ARBA00007074"/>
    </source>
</evidence>